<dbReference type="EMBL" id="CP051167">
    <property type="protein sequence ID" value="QIZ72382.1"/>
    <property type="molecule type" value="Genomic_DNA"/>
</dbReference>
<keyword evidence="2" id="KW-0677">Repeat</keyword>
<dbReference type="PROSITE" id="PS50294">
    <property type="entry name" value="WD_REPEATS_REGION"/>
    <property type="match status" value="13"/>
</dbReference>
<feature type="repeat" description="WD" evidence="3">
    <location>
        <begin position="586"/>
        <end position="618"/>
    </location>
</feature>
<dbReference type="PANTHER" id="PTHR19879">
    <property type="entry name" value="TRANSCRIPTION INITIATION FACTOR TFIID"/>
    <property type="match status" value="1"/>
</dbReference>
<dbReference type="Pfam" id="PF00400">
    <property type="entry name" value="WD40"/>
    <property type="match status" value="14"/>
</dbReference>
<evidence type="ECO:0000256" key="4">
    <source>
        <dbReference type="SAM" id="Coils"/>
    </source>
</evidence>
<dbReference type="PROSITE" id="PS50082">
    <property type="entry name" value="WD_REPEATS_2"/>
    <property type="match status" value="13"/>
</dbReference>
<evidence type="ECO:0000256" key="2">
    <source>
        <dbReference type="ARBA" id="ARBA00022737"/>
    </source>
</evidence>
<feature type="repeat" description="WD" evidence="3">
    <location>
        <begin position="1090"/>
        <end position="1121"/>
    </location>
</feature>
<dbReference type="Gene3D" id="3.40.50.300">
    <property type="entry name" value="P-loop containing nucleotide triphosphate hydrolases"/>
    <property type="match status" value="1"/>
</dbReference>
<dbReference type="SMART" id="SM00320">
    <property type="entry name" value="WD40"/>
    <property type="match status" value="14"/>
</dbReference>
<dbReference type="Proteomes" id="UP000500857">
    <property type="component" value="Chromosome"/>
</dbReference>
<evidence type="ECO:0000313" key="5">
    <source>
        <dbReference type="EMBL" id="QIZ72382.1"/>
    </source>
</evidence>
<keyword evidence="4" id="KW-0175">Coiled coil</keyword>
<feature type="repeat" description="WD" evidence="3">
    <location>
        <begin position="1049"/>
        <end position="1080"/>
    </location>
</feature>
<feature type="repeat" description="WD" evidence="3">
    <location>
        <begin position="1008"/>
        <end position="1042"/>
    </location>
</feature>
<dbReference type="InterPro" id="IPR036322">
    <property type="entry name" value="WD40_repeat_dom_sf"/>
</dbReference>
<gene>
    <name evidence="5" type="ORF">HCG48_18815</name>
</gene>
<dbReference type="PRINTS" id="PR00320">
    <property type="entry name" value="GPROTEINBRPT"/>
</dbReference>
<proteinExistence type="predicted"/>
<organism evidence="5 6">
    <name type="scientific">Oxynema aestuarii AP17</name>
    <dbReference type="NCBI Taxonomy" id="2064643"/>
    <lineage>
        <taxon>Bacteria</taxon>
        <taxon>Bacillati</taxon>
        <taxon>Cyanobacteriota</taxon>
        <taxon>Cyanophyceae</taxon>
        <taxon>Oscillatoriophycideae</taxon>
        <taxon>Oscillatoriales</taxon>
        <taxon>Oscillatoriaceae</taxon>
        <taxon>Oxynema</taxon>
        <taxon>Oxynema aestuarii</taxon>
    </lineage>
</organism>
<keyword evidence="1 3" id="KW-0853">WD repeat</keyword>
<dbReference type="SUPFAM" id="SSF50978">
    <property type="entry name" value="WD40 repeat-like"/>
    <property type="match status" value="2"/>
</dbReference>
<dbReference type="InterPro" id="IPR001680">
    <property type="entry name" value="WD40_rpt"/>
</dbReference>
<dbReference type="KEGG" id="oxy:HCG48_18815"/>
<dbReference type="Gene3D" id="2.130.10.10">
    <property type="entry name" value="YVTN repeat-like/Quinoprotein amine dehydrogenase"/>
    <property type="match status" value="6"/>
</dbReference>
<feature type="repeat" description="WD" evidence="3">
    <location>
        <begin position="762"/>
        <end position="796"/>
    </location>
</feature>
<feature type="coiled-coil region" evidence="4">
    <location>
        <begin position="497"/>
        <end position="547"/>
    </location>
</feature>
<keyword evidence="6" id="KW-1185">Reference proteome</keyword>
<feature type="repeat" description="WD" evidence="3">
    <location>
        <begin position="716"/>
        <end position="750"/>
    </location>
</feature>
<evidence type="ECO:0000313" key="6">
    <source>
        <dbReference type="Proteomes" id="UP000500857"/>
    </source>
</evidence>
<dbReference type="InterPro" id="IPR027417">
    <property type="entry name" value="P-loop_NTPase"/>
</dbReference>
<dbReference type="InterPro" id="IPR015943">
    <property type="entry name" value="WD40/YVTN_repeat-like_dom_sf"/>
</dbReference>
<dbReference type="PROSITE" id="PS00678">
    <property type="entry name" value="WD_REPEATS_1"/>
    <property type="match status" value="2"/>
</dbReference>
<feature type="repeat" description="WD" evidence="3">
    <location>
        <begin position="844"/>
        <end position="878"/>
    </location>
</feature>
<feature type="repeat" description="WD" evidence="3">
    <location>
        <begin position="627"/>
        <end position="658"/>
    </location>
</feature>
<name>A0A6H1U0J3_9CYAN</name>
<protein>
    <submittedName>
        <fullName evidence="5">Uncharacterized protein</fullName>
    </submittedName>
</protein>
<dbReference type="CDD" id="cd00200">
    <property type="entry name" value="WD40"/>
    <property type="match status" value="2"/>
</dbReference>
<dbReference type="InterPro" id="IPR020472">
    <property type="entry name" value="WD40_PAC1"/>
</dbReference>
<evidence type="ECO:0000256" key="1">
    <source>
        <dbReference type="ARBA" id="ARBA00022574"/>
    </source>
</evidence>
<dbReference type="Pfam" id="PF14516">
    <property type="entry name" value="AAA_35"/>
    <property type="match status" value="1"/>
</dbReference>
<feature type="repeat" description="WD" evidence="3">
    <location>
        <begin position="885"/>
        <end position="919"/>
    </location>
</feature>
<sequence>MPDSDYQVGGSLPSDAPTYVVRQADERLYRALKNGEFCYVLNCRQMGKSSLKVRTMQRLQAEGFSCGAIDITLLGTQEVTIQQWYGSAIVTLSQNFDRLRSFNPLKWLGDRAQLSPVQWFSEFIDRVILDAIDGNIVIFIDEIDSLISLNFKDDFLAFIRACYNQRSHDSRYNRLSFCLLGVATPSDLIRDKSKTPFNIGHPIELTGIQFEEAEPLLIPGLRDRFDHPETVLREILNWTGGQPFLTQKLCRLSIEDLDRNDPDLDCLVYNKILDNWEAQDQPEHLKTIRDRLFYDDRQTGRLLGLYQKVLLSGDRPFPAEGSREENLLRLSGLIVKGDRGLRVANRIYREVFNRDWIERSLAHLRPYSEALNAWLTSDRKDSSRLLRGRALQEALTWANDKSLSDLDYQFLAASQEQEKQEVQKELEVQRRASEILATANKTLKDAQIKAKRTIQTGALILVGILLGSTLIVWGAASQAKKAEIDELKALNSASKFNRESNQQLKALVNAVRAARKLQALRVDAEIREQTIANLEQLLSEIDEYNRLDEQEGWVWNVAFSPDGDRLATAAEAKVRIWSDNGELEGVLDHDDRVYGLAFSPDGQTLATASKDGTVRLWSDDGELLHRLDAHQESVFAVAFSPDGRYVASASEDKTIAIWGVDGSLKGRLSGHTQSIYSLSFSPDGKLLASASEDNTVRVWPFPIPEEQEKITPIDILTEHKFDVTGVSFAPNGDRLASADSNGTIHLWQFDPKTQKFLLKERFKDHENVIWMLAWSPDSRTLGSASADKTVKFWSLDGTLLKTLEGHDDAVLALSFSPKDGLVATGSSDRTVKLWKPQIRLVEVFDNGETMVNGIDFAPDGGAIASASRDNQVRLWNLDGTVRQTFSGHTNWVYDVSFSPDGQFLASASKDKTVKLWNLQGKAIRTLEGHGDEVNAVAISPDSQQIASASFDRTIKLWNRDGEAIGDLTGHQNWVYDVTFSPDGQMLASASKDKTVKLWSRDGTLLETLEGHANEVNAVAFSPDGEFLASASDDNTVKIWQLDGTLVRTLRGHTNKILDVTFSPDGELIASGSDDNTIKIWTRKGDLLATLSEHTNRVWSVRFSPNGYSLASGSWDRTVKLWALGDVRLQLEEAMDRNQSDLDRLLGNACDRLQDYLEFHLESRVCDRVL</sequence>
<accession>A0A6H1U0J3</accession>
<dbReference type="PANTHER" id="PTHR19879:SF9">
    <property type="entry name" value="TRANSCRIPTION INITIATION FACTOR TFIID SUBUNIT 5"/>
    <property type="match status" value="1"/>
</dbReference>
<dbReference type="RefSeq" id="WP_168570531.1">
    <property type="nucleotide sequence ID" value="NZ_CP051167.1"/>
</dbReference>
<dbReference type="InterPro" id="IPR019775">
    <property type="entry name" value="WD40_repeat_CS"/>
</dbReference>
<reference evidence="5 6" key="1">
    <citation type="submission" date="2020-04" db="EMBL/GenBank/DDBJ databases">
        <authorList>
            <person name="Basu S."/>
            <person name="Maruthanayagam V."/>
            <person name="Chakraborty S."/>
            <person name="Pramanik A."/>
            <person name="Mukherjee J."/>
            <person name="Brink B."/>
        </authorList>
    </citation>
    <scope>NUCLEOTIDE SEQUENCE [LARGE SCALE GENOMIC DNA]</scope>
    <source>
        <strain evidence="5 6">AP17</strain>
    </source>
</reference>
<evidence type="ECO:0000256" key="3">
    <source>
        <dbReference type="PROSITE-ProRule" id="PRU00221"/>
    </source>
</evidence>
<feature type="repeat" description="WD" evidence="3">
    <location>
        <begin position="967"/>
        <end position="999"/>
    </location>
</feature>
<feature type="repeat" description="WD" evidence="3">
    <location>
        <begin position="803"/>
        <end position="835"/>
    </location>
</feature>
<dbReference type="SUPFAM" id="SSF52540">
    <property type="entry name" value="P-loop containing nucleoside triphosphate hydrolases"/>
    <property type="match status" value="1"/>
</dbReference>
<dbReference type="AlphaFoldDB" id="A0A6H1U0J3"/>
<feature type="repeat" description="WD" evidence="3">
    <location>
        <begin position="926"/>
        <end position="958"/>
    </location>
</feature>
<feature type="repeat" description="WD" evidence="3">
    <location>
        <begin position="668"/>
        <end position="699"/>
    </location>
</feature>